<accession>A0A6A4H4G8</accession>
<gene>
    <name evidence="1" type="ORF">BT96DRAFT_1056227</name>
</gene>
<evidence type="ECO:0000313" key="1">
    <source>
        <dbReference type="EMBL" id="KAE9392676.1"/>
    </source>
</evidence>
<name>A0A6A4H4G8_9AGAR</name>
<proteinExistence type="predicted"/>
<dbReference type="AlphaFoldDB" id="A0A6A4H4G8"/>
<dbReference type="EMBL" id="ML769590">
    <property type="protein sequence ID" value="KAE9392676.1"/>
    <property type="molecule type" value="Genomic_DNA"/>
</dbReference>
<organism evidence="1 2">
    <name type="scientific">Gymnopus androsaceus JB14</name>
    <dbReference type="NCBI Taxonomy" id="1447944"/>
    <lineage>
        <taxon>Eukaryota</taxon>
        <taxon>Fungi</taxon>
        <taxon>Dikarya</taxon>
        <taxon>Basidiomycota</taxon>
        <taxon>Agaricomycotina</taxon>
        <taxon>Agaricomycetes</taxon>
        <taxon>Agaricomycetidae</taxon>
        <taxon>Agaricales</taxon>
        <taxon>Marasmiineae</taxon>
        <taxon>Omphalotaceae</taxon>
        <taxon>Gymnopus</taxon>
    </lineage>
</organism>
<keyword evidence="2" id="KW-1185">Reference proteome</keyword>
<reference evidence="1" key="1">
    <citation type="journal article" date="2019" name="Environ. Microbiol.">
        <title>Fungal ecological strategies reflected in gene transcription - a case study of two litter decomposers.</title>
        <authorList>
            <person name="Barbi F."/>
            <person name="Kohler A."/>
            <person name="Barry K."/>
            <person name="Baskaran P."/>
            <person name="Daum C."/>
            <person name="Fauchery L."/>
            <person name="Ihrmark K."/>
            <person name="Kuo A."/>
            <person name="LaButti K."/>
            <person name="Lipzen A."/>
            <person name="Morin E."/>
            <person name="Grigoriev I.V."/>
            <person name="Henrissat B."/>
            <person name="Lindahl B."/>
            <person name="Martin F."/>
        </authorList>
    </citation>
    <scope>NUCLEOTIDE SEQUENCE</scope>
    <source>
        <strain evidence="1">JB14</strain>
    </source>
</reference>
<protein>
    <submittedName>
        <fullName evidence="1">Uncharacterized protein</fullName>
    </submittedName>
</protein>
<dbReference type="Proteomes" id="UP000799118">
    <property type="component" value="Unassembled WGS sequence"/>
</dbReference>
<sequence>LESLDAVPLISIHHFCHRAQKFRDGYEKGLNGSQAAWAAKKYKGHRVLPESLMDDMAREFVP</sequence>
<dbReference type="OrthoDB" id="10039611at2759"/>
<feature type="non-terminal residue" evidence="1">
    <location>
        <position position="1"/>
    </location>
</feature>
<evidence type="ECO:0000313" key="2">
    <source>
        <dbReference type="Proteomes" id="UP000799118"/>
    </source>
</evidence>